<gene>
    <name evidence="7" type="ORF">GCM10023081_03300</name>
</gene>
<evidence type="ECO:0000256" key="6">
    <source>
        <dbReference type="SAM" id="Phobius"/>
    </source>
</evidence>
<dbReference type="RefSeq" id="WP_345147975.1">
    <property type="nucleotide sequence ID" value="NZ_BAABEO010000006.1"/>
</dbReference>
<accession>A0ABP7BRJ7</accession>
<dbReference type="PANTHER" id="PTHR34857">
    <property type="entry name" value="SLL0384 PROTEIN"/>
    <property type="match status" value="1"/>
</dbReference>
<dbReference type="PANTHER" id="PTHR34857:SF2">
    <property type="entry name" value="SLL0384 PROTEIN"/>
    <property type="match status" value="1"/>
</dbReference>
<protein>
    <recommendedName>
        <fullName evidence="9">Energy-coupling factor transporter transmembrane protein EcfT</fullName>
    </recommendedName>
</protein>
<evidence type="ECO:0000313" key="8">
    <source>
        <dbReference type="Proteomes" id="UP001500752"/>
    </source>
</evidence>
<organism evidence="7 8">
    <name type="scientific">Arthrobacter ginkgonis</name>
    <dbReference type="NCBI Taxonomy" id="1630594"/>
    <lineage>
        <taxon>Bacteria</taxon>
        <taxon>Bacillati</taxon>
        <taxon>Actinomycetota</taxon>
        <taxon>Actinomycetes</taxon>
        <taxon>Micrococcales</taxon>
        <taxon>Micrococcaceae</taxon>
        <taxon>Arthrobacter</taxon>
    </lineage>
</organism>
<feature type="transmembrane region" description="Helical" evidence="6">
    <location>
        <begin position="105"/>
        <end position="127"/>
    </location>
</feature>
<feature type="transmembrane region" description="Helical" evidence="6">
    <location>
        <begin position="65"/>
        <end position="85"/>
    </location>
</feature>
<evidence type="ECO:0008006" key="9">
    <source>
        <dbReference type="Google" id="ProtNLM"/>
    </source>
</evidence>
<evidence type="ECO:0000256" key="2">
    <source>
        <dbReference type="ARBA" id="ARBA00022475"/>
    </source>
</evidence>
<keyword evidence="4 6" id="KW-1133">Transmembrane helix</keyword>
<comment type="subcellular location">
    <subcellularLocation>
        <location evidence="1">Membrane</location>
        <topology evidence="1">Multi-pass membrane protein</topology>
    </subcellularLocation>
</comment>
<dbReference type="Proteomes" id="UP001500752">
    <property type="component" value="Unassembled WGS sequence"/>
</dbReference>
<evidence type="ECO:0000256" key="1">
    <source>
        <dbReference type="ARBA" id="ARBA00004141"/>
    </source>
</evidence>
<dbReference type="Pfam" id="PF02361">
    <property type="entry name" value="CbiQ"/>
    <property type="match status" value="1"/>
</dbReference>
<evidence type="ECO:0000313" key="7">
    <source>
        <dbReference type="EMBL" id="GAA3668092.1"/>
    </source>
</evidence>
<keyword evidence="2" id="KW-1003">Cell membrane</keyword>
<dbReference type="CDD" id="cd16914">
    <property type="entry name" value="EcfT"/>
    <property type="match status" value="1"/>
</dbReference>
<evidence type="ECO:0000256" key="3">
    <source>
        <dbReference type="ARBA" id="ARBA00022692"/>
    </source>
</evidence>
<keyword evidence="5 6" id="KW-0472">Membrane</keyword>
<feature type="transmembrane region" description="Helical" evidence="6">
    <location>
        <begin position="238"/>
        <end position="260"/>
    </location>
</feature>
<dbReference type="InterPro" id="IPR051611">
    <property type="entry name" value="ECF_transporter_component"/>
</dbReference>
<dbReference type="EMBL" id="BAABEO010000006">
    <property type="protein sequence ID" value="GAA3668092.1"/>
    <property type="molecule type" value="Genomic_DNA"/>
</dbReference>
<sequence>MSAGIEPRRFTDSPLGRHNPTVKLGLLFAVSVALLFVFDPVTPAVLYVLALAAVAASARIPARILLLSHIPLVGFGLGLLVVNALSRPGTTVWEVAGLGVTAEGLAVGASLGLRSMVIGMLSIGFVASTDGVALMTSLHQHARLGVRMTYAVLAGYRMLQEMPAEWQTIRSAHQVRAPLRSDGRPRSGLLSFGRSAFALLVVSLRRGERMAQSLESRGLGLGPRTTWRPVPLGRTDGWLAVAVLLAIALVFAASAALGFWEGHGSLFA</sequence>
<keyword evidence="8" id="KW-1185">Reference proteome</keyword>
<name>A0ABP7BRJ7_9MICC</name>
<evidence type="ECO:0000256" key="4">
    <source>
        <dbReference type="ARBA" id="ARBA00022989"/>
    </source>
</evidence>
<evidence type="ECO:0000256" key="5">
    <source>
        <dbReference type="ARBA" id="ARBA00023136"/>
    </source>
</evidence>
<comment type="caution">
    <text evidence="7">The sequence shown here is derived from an EMBL/GenBank/DDBJ whole genome shotgun (WGS) entry which is preliminary data.</text>
</comment>
<dbReference type="InterPro" id="IPR003339">
    <property type="entry name" value="ABC/ECF_trnsptr_transmembrane"/>
</dbReference>
<keyword evidence="3 6" id="KW-0812">Transmembrane</keyword>
<proteinExistence type="predicted"/>
<reference evidence="8" key="1">
    <citation type="journal article" date="2019" name="Int. J. Syst. Evol. Microbiol.">
        <title>The Global Catalogue of Microorganisms (GCM) 10K type strain sequencing project: providing services to taxonomists for standard genome sequencing and annotation.</title>
        <authorList>
            <consortium name="The Broad Institute Genomics Platform"/>
            <consortium name="The Broad Institute Genome Sequencing Center for Infectious Disease"/>
            <person name="Wu L."/>
            <person name="Ma J."/>
        </authorList>
    </citation>
    <scope>NUCLEOTIDE SEQUENCE [LARGE SCALE GENOMIC DNA]</scope>
    <source>
        <strain evidence="8">JCM 30742</strain>
    </source>
</reference>